<dbReference type="EMBL" id="AP008955">
    <property type="protein sequence ID" value="BAH43898.1"/>
    <property type="molecule type" value="Genomic_DNA"/>
</dbReference>
<gene>
    <name evidence="1" type="ordered locus">BBR47_29210</name>
    <name evidence="2" type="ordered locus">BBR47_53730</name>
</gene>
<evidence type="ECO:0008006" key="4">
    <source>
        <dbReference type="Google" id="ProtNLM"/>
    </source>
</evidence>
<dbReference type="AlphaFoldDB" id="C0Z701"/>
<evidence type="ECO:0000313" key="3">
    <source>
        <dbReference type="Proteomes" id="UP000001877"/>
    </source>
</evidence>
<dbReference type="eggNOG" id="ENOG5033BVI">
    <property type="taxonomic scope" value="Bacteria"/>
</dbReference>
<reference evidence="2 3" key="1">
    <citation type="submission" date="2005-03" db="EMBL/GenBank/DDBJ databases">
        <title>Brevibacillus brevis strain 47, complete genome.</title>
        <authorList>
            <person name="Hosoyama A."/>
            <person name="Yamada R."/>
            <person name="Hongo Y."/>
            <person name="Terui Y."/>
            <person name="Ankai A."/>
            <person name="Masuyama W."/>
            <person name="Sekiguchi M."/>
            <person name="Takeda T."/>
            <person name="Asano K."/>
            <person name="Ohji S."/>
            <person name="Ichikawa N."/>
            <person name="Narita S."/>
            <person name="Aoki N."/>
            <person name="Miura H."/>
            <person name="Matsushita S."/>
            <person name="Sekigawa T."/>
            <person name="Yamagata H."/>
            <person name="Yoshikawa H."/>
            <person name="Udaka S."/>
            <person name="Tanikawa S."/>
            <person name="Fujita N."/>
        </authorList>
    </citation>
    <scope>NUCLEOTIDE SEQUENCE [LARGE SCALE GENOMIC DNA]</scope>
    <source>
        <strain evidence="3">47 / JCM 6285 / NBRC 100599</strain>
        <strain evidence="2">NBRC 100599</strain>
    </source>
</reference>
<protein>
    <recommendedName>
        <fullName evidence="4">HK97 gp10 family phage protein</fullName>
    </recommendedName>
</protein>
<accession>C0Z701</accession>
<keyword evidence="3" id="KW-1185">Reference proteome</keyword>
<evidence type="ECO:0000313" key="2">
    <source>
        <dbReference type="EMBL" id="BAH46350.1"/>
    </source>
</evidence>
<dbReference type="InterPro" id="IPR010064">
    <property type="entry name" value="HK97-gp10_tail"/>
</dbReference>
<evidence type="ECO:0000313" key="1">
    <source>
        <dbReference type="EMBL" id="BAH43898.1"/>
    </source>
</evidence>
<organism evidence="2 3">
    <name type="scientific">Brevibacillus brevis (strain 47 / JCM 6285 / NBRC 100599)</name>
    <dbReference type="NCBI Taxonomy" id="358681"/>
    <lineage>
        <taxon>Bacteria</taxon>
        <taxon>Bacillati</taxon>
        <taxon>Bacillota</taxon>
        <taxon>Bacilli</taxon>
        <taxon>Bacillales</taxon>
        <taxon>Paenibacillaceae</taxon>
        <taxon>Brevibacillus</taxon>
    </lineage>
</organism>
<dbReference type="Pfam" id="PF04883">
    <property type="entry name" value="HK97-gp10_like"/>
    <property type="match status" value="1"/>
</dbReference>
<dbReference type="RefSeq" id="WP_015891217.1">
    <property type="nucleotide sequence ID" value="NC_012491.1"/>
</dbReference>
<dbReference type="KEGG" id="bbe:BBR47_53730"/>
<dbReference type="HOGENOM" id="CLU_119007_1_0_9"/>
<dbReference type="STRING" id="358681.BBR47_29210"/>
<dbReference type="EMBL" id="AP008955">
    <property type="protein sequence ID" value="BAH46350.1"/>
    <property type="molecule type" value="Genomic_DNA"/>
</dbReference>
<sequence length="142" mass="16622">MSSFDVDWTGLDDFLSNIRDLERHFPNEAKRMMRNAGGVARKMVLKRAKQSVVEDTGEYFASIKRGKAWVDRTTGEYKIRAYSKSRHAHLIEHGHRMVGPEPNKQEVSFVLGFHVFDKARQEINRVYPSILQQEYQKILQRL</sequence>
<proteinExistence type="predicted"/>
<name>C0Z701_BREBN</name>
<dbReference type="Proteomes" id="UP000001877">
    <property type="component" value="Chromosome"/>
</dbReference>
<dbReference type="KEGG" id="bbe:BBR47_29210"/>